<feature type="binding site" evidence="7">
    <location>
        <position position="17"/>
    </location>
    <ligand>
        <name>Ca(2+)</name>
        <dbReference type="ChEBI" id="CHEBI:29108"/>
    </ligand>
</feature>
<comment type="similarity">
    <text evidence="2">Belongs to the alkaline ceramidase family.</text>
</comment>
<dbReference type="PANTHER" id="PTHR46187:SF3">
    <property type="entry name" value="ALKALINE CERAMIDASE 3"/>
    <property type="match status" value="1"/>
</dbReference>
<keyword evidence="4" id="KW-0378">Hydrolase</keyword>
<proteinExistence type="inferred from homology"/>
<keyword evidence="5 9" id="KW-1133">Transmembrane helix</keyword>
<feature type="transmembrane region" description="Helical" evidence="9">
    <location>
        <begin position="105"/>
        <end position="123"/>
    </location>
</feature>
<feature type="transmembrane region" description="Helical" evidence="9">
    <location>
        <begin position="129"/>
        <end position="152"/>
    </location>
</feature>
<reference evidence="10" key="1">
    <citation type="submission" date="2021-06" db="EMBL/GenBank/DDBJ databases">
        <authorList>
            <person name="Kallberg Y."/>
            <person name="Tangrot J."/>
            <person name="Rosling A."/>
        </authorList>
    </citation>
    <scope>NUCLEOTIDE SEQUENCE</scope>
    <source>
        <strain evidence="10">MA453B</strain>
    </source>
</reference>
<feature type="binding site" evidence="7">
    <location>
        <position position="15"/>
    </location>
    <ligand>
        <name>Ca(2+)</name>
        <dbReference type="ChEBI" id="CHEBI:29108"/>
    </ligand>
</feature>
<gene>
    <name evidence="10" type="ORF">DERYTH_LOCUS11420</name>
</gene>
<dbReference type="Pfam" id="PF05875">
    <property type="entry name" value="Ceramidase"/>
    <property type="match status" value="1"/>
</dbReference>
<keyword evidence="8" id="KW-0862">Zinc</keyword>
<feature type="binding site" evidence="7">
    <location>
        <position position="19"/>
    </location>
    <ligand>
        <name>Ca(2+)</name>
        <dbReference type="ChEBI" id="CHEBI:29108"/>
    </ligand>
</feature>
<dbReference type="PANTHER" id="PTHR46187">
    <property type="entry name" value="ALKALINE CERAMIDASE 3"/>
    <property type="match status" value="1"/>
</dbReference>
<feature type="transmembrane region" description="Helical" evidence="9">
    <location>
        <begin position="164"/>
        <end position="181"/>
    </location>
</feature>
<protein>
    <submittedName>
        <fullName evidence="10">5904_t:CDS:1</fullName>
    </submittedName>
</protein>
<dbReference type="GO" id="GO:0046514">
    <property type="term" value="P:ceramide catabolic process"/>
    <property type="evidence" value="ECO:0007669"/>
    <property type="project" value="TreeGrafter"/>
</dbReference>
<accession>A0A9N9EF18</accession>
<dbReference type="GO" id="GO:0046872">
    <property type="term" value="F:metal ion binding"/>
    <property type="evidence" value="ECO:0007669"/>
    <property type="project" value="UniProtKB-KW"/>
</dbReference>
<keyword evidence="7" id="KW-0479">Metal-binding</keyword>
<evidence type="ECO:0000256" key="7">
    <source>
        <dbReference type="PIRSR" id="PIRSR608901-1"/>
    </source>
</evidence>
<dbReference type="GO" id="GO:0005789">
    <property type="term" value="C:endoplasmic reticulum membrane"/>
    <property type="evidence" value="ECO:0007669"/>
    <property type="project" value="TreeGrafter"/>
</dbReference>
<dbReference type="InterPro" id="IPR008901">
    <property type="entry name" value="ACER"/>
</dbReference>
<comment type="subcellular location">
    <subcellularLocation>
        <location evidence="1">Membrane</location>
        <topology evidence="1">Multi-pass membrane protein</topology>
    </subcellularLocation>
</comment>
<evidence type="ECO:0000256" key="3">
    <source>
        <dbReference type="ARBA" id="ARBA00022692"/>
    </source>
</evidence>
<feature type="transmembrane region" description="Helical" evidence="9">
    <location>
        <begin position="201"/>
        <end position="223"/>
    </location>
</feature>
<feature type="binding site" evidence="7">
    <location>
        <position position="14"/>
    </location>
    <ligand>
        <name>Ca(2+)</name>
        <dbReference type="ChEBI" id="CHEBI:29108"/>
    </ligand>
</feature>
<dbReference type="EMBL" id="CAJVPY010007039">
    <property type="protein sequence ID" value="CAG8674172.1"/>
    <property type="molecule type" value="Genomic_DNA"/>
</dbReference>
<evidence type="ECO:0000256" key="4">
    <source>
        <dbReference type="ARBA" id="ARBA00022801"/>
    </source>
</evidence>
<keyword evidence="11" id="KW-1185">Reference proteome</keyword>
<evidence type="ECO:0000256" key="6">
    <source>
        <dbReference type="ARBA" id="ARBA00023136"/>
    </source>
</evidence>
<sequence>MSREGFWPITSSVDWCESNYVHSHYIADIAMIILGEVGARINPCNSFRFKLAFRLISIVGTGSFLFHGTLTSEMQALDEVPMVWTAITLLHPLIEINYGHPGKWFPVVQIICAIICTLAVTIAKGTLQFIFFHLSFGLLEIALLFLMSRIYFKKRSSHPAVKYLFEQGVIIYAMGVAVWLIDMHFCDYLNGPFLPFNPQLHALWHILASTGLYFLVTLILYNWHFKNGTKCRIEYRYGGIVPVIVKDYKRNHIVTKNKILYRAASKILLSLEFGTGKISSL</sequence>
<feature type="binding site" evidence="8">
    <location>
        <position position="201"/>
    </location>
    <ligand>
        <name>Zn(2+)</name>
        <dbReference type="ChEBI" id="CHEBI:29105"/>
        <note>catalytic</note>
    </ligand>
</feature>
<dbReference type="Proteomes" id="UP000789405">
    <property type="component" value="Unassembled WGS sequence"/>
</dbReference>
<feature type="transmembrane region" description="Helical" evidence="9">
    <location>
        <begin position="20"/>
        <end position="39"/>
    </location>
</feature>
<evidence type="ECO:0000256" key="2">
    <source>
        <dbReference type="ARBA" id="ARBA00009780"/>
    </source>
</evidence>
<name>A0A9N9EF18_9GLOM</name>
<evidence type="ECO:0000313" key="10">
    <source>
        <dbReference type="EMBL" id="CAG8674172.1"/>
    </source>
</evidence>
<keyword evidence="3 9" id="KW-0812">Transmembrane</keyword>
<keyword evidence="6 9" id="KW-0472">Membrane</keyword>
<organism evidence="10 11">
    <name type="scientific">Dentiscutata erythropus</name>
    <dbReference type="NCBI Taxonomy" id="1348616"/>
    <lineage>
        <taxon>Eukaryota</taxon>
        <taxon>Fungi</taxon>
        <taxon>Fungi incertae sedis</taxon>
        <taxon>Mucoromycota</taxon>
        <taxon>Glomeromycotina</taxon>
        <taxon>Glomeromycetes</taxon>
        <taxon>Diversisporales</taxon>
        <taxon>Gigasporaceae</taxon>
        <taxon>Dentiscutata</taxon>
    </lineage>
</organism>
<evidence type="ECO:0000256" key="1">
    <source>
        <dbReference type="ARBA" id="ARBA00004141"/>
    </source>
</evidence>
<dbReference type="GO" id="GO:0046513">
    <property type="term" value="P:ceramide biosynthetic process"/>
    <property type="evidence" value="ECO:0007669"/>
    <property type="project" value="TreeGrafter"/>
</dbReference>
<evidence type="ECO:0000256" key="9">
    <source>
        <dbReference type="SAM" id="Phobius"/>
    </source>
</evidence>
<dbReference type="GO" id="GO:0016811">
    <property type="term" value="F:hydrolase activity, acting on carbon-nitrogen (but not peptide) bonds, in linear amides"/>
    <property type="evidence" value="ECO:0007669"/>
    <property type="project" value="InterPro"/>
</dbReference>
<comment type="cofactor">
    <cofactor evidence="8">
        <name>Zn(2+)</name>
        <dbReference type="ChEBI" id="CHEBI:29105"/>
    </cofactor>
</comment>
<dbReference type="AlphaFoldDB" id="A0A9N9EF18"/>
<feature type="transmembrane region" description="Helical" evidence="9">
    <location>
        <begin position="51"/>
        <end position="70"/>
    </location>
</feature>
<comment type="caution">
    <text evidence="10">The sequence shown here is derived from an EMBL/GenBank/DDBJ whole genome shotgun (WGS) entry which is preliminary data.</text>
</comment>
<feature type="binding site" evidence="8">
    <location>
        <position position="67"/>
    </location>
    <ligand>
        <name>Zn(2+)</name>
        <dbReference type="ChEBI" id="CHEBI:29105"/>
        <note>catalytic</note>
    </ligand>
</feature>
<evidence type="ECO:0000256" key="5">
    <source>
        <dbReference type="ARBA" id="ARBA00022989"/>
    </source>
</evidence>
<feature type="binding site" evidence="8">
    <location>
        <position position="205"/>
    </location>
    <ligand>
        <name>Zn(2+)</name>
        <dbReference type="ChEBI" id="CHEBI:29105"/>
        <note>catalytic</note>
    </ligand>
</feature>
<dbReference type="OrthoDB" id="187171at2759"/>
<keyword evidence="7" id="KW-0106">Calcium</keyword>
<evidence type="ECO:0000256" key="8">
    <source>
        <dbReference type="PIRSR" id="PIRSR608901-2"/>
    </source>
</evidence>
<feature type="transmembrane region" description="Helical" evidence="9">
    <location>
        <begin position="82"/>
        <end position="98"/>
    </location>
</feature>
<evidence type="ECO:0000313" key="11">
    <source>
        <dbReference type="Proteomes" id="UP000789405"/>
    </source>
</evidence>